<sequence>MKKITFLKNIFALLLLSTLMFACEEKDKDVSPELSSKVEGIYKVTRMTEDGEEYPLEENNVKITVELDKFSSEVVSAKMKLTIDGDRQPDEEVGTLNLKNAGSTGIDLYEGTDKVGNVKDGKLNIFVIYEGAELEMTATRQ</sequence>
<evidence type="ECO:0008006" key="4">
    <source>
        <dbReference type="Google" id="ProtNLM"/>
    </source>
</evidence>
<dbReference type="OrthoDB" id="957913at2"/>
<dbReference type="Proteomes" id="UP000198748">
    <property type="component" value="Unassembled WGS sequence"/>
</dbReference>
<gene>
    <name evidence="2" type="ORF">SAMN04487996_109323</name>
</gene>
<evidence type="ECO:0000256" key="1">
    <source>
        <dbReference type="SAM" id="SignalP"/>
    </source>
</evidence>
<dbReference type="STRING" id="659014.SAMN04487996_109323"/>
<reference evidence="3" key="1">
    <citation type="submission" date="2016-10" db="EMBL/GenBank/DDBJ databases">
        <authorList>
            <person name="Varghese N."/>
            <person name="Submissions S."/>
        </authorList>
    </citation>
    <scope>NUCLEOTIDE SEQUENCE [LARGE SCALE GENOMIC DNA]</scope>
    <source>
        <strain evidence="3">DSM 25329</strain>
    </source>
</reference>
<name>A0A1G7JL11_9BACT</name>
<keyword evidence="3" id="KW-1185">Reference proteome</keyword>
<dbReference type="RefSeq" id="WP_090152432.1">
    <property type="nucleotide sequence ID" value="NZ_FNAN01000009.1"/>
</dbReference>
<feature type="chain" id="PRO_5011746864" description="Lipocalin-like domain-containing protein" evidence="1">
    <location>
        <begin position="23"/>
        <end position="141"/>
    </location>
</feature>
<protein>
    <recommendedName>
        <fullName evidence="4">Lipocalin-like domain-containing protein</fullName>
    </recommendedName>
</protein>
<dbReference type="EMBL" id="FNAN01000009">
    <property type="protein sequence ID" value="SDF25576.1"/>
    <property type="molecule type" value="Genomic_DNA"/>
</dbReference>
<keyword evidence="1" id="KW-0732">Signal</keyword>
<dbReference type="AlphaFoldDB" id="A0A1G7JL11"/>
<evidence type="ECO:0000313" key="2">
    <source>
        <dbReference type="EMBL" id="SDF25576.1"/>
    </source>
</evidence>
<feature type="signal peptide" evidence="1">
    <location>
        <begin position="1"/>
        <end position="22"/>
    </location>
</feature>
<proteinExistence type="predicted"/>
<dbReference type="PROSITE" id="PS51257">
    <property type="entry name" value="PROKAR_LIPOPROTEIN"/>
    <property type="match status" value="1"/>
</dbReference>
<evidence type="ECO:0000313" key="3">
    <source>
        <dbReference type="Proteomes" id="UP000198748"/>
    </source>
</evidence>
<accession>A0A1G7JL11</accession>
<organism evidence="2 3">
    <name type="scientific">Dyadobacter soli</name>
    <dbReference type="NCBI Taxonomy" id="659014"/>
    <lineage>
        <taxon>Bacteria</taxon>
        <taxon>Pseudomonadati</taxon>
        <taxon>Bacteroidota</taxon>
        <taxon>Cytophagia</taxon>
        <taxon>Cytophagales</taxon>
        <taxon>Spirosomataceae</taxon>
        <taxon>Dyadobacter</taxon>
    </lineage>
</organism>